<evidence type="ECO:0000256" key="7">
    <source>
        <dbReference type="ARBA" id="ARBA00022605"/>
    </source>
</evidence>
<evidence type="ECO:0000256" key="1">
    <source>
        <dbReference type="ARBA" id="ARBA00005021"/>
    </source>
</evidence>
<accession>A0A956RNI3</accession>
<evidence type="ECO:0000256" key="15">
    <source>
        <dbReference type="HAMAP-Rule" id="MF_02121"/>
    </source>
</evidence>
<evidence type="ECO:0000256" key="14">
    <source>
        <dbReference type="ARBA" id="ARBA00047891"/>
    </source>
</evidence>
<feature type="active site" description="Proton acceptor" evidence="15 16">
    <location>
        <position position="241"/>
    </location>
</feature>
<organism evidence="18 19">
    <name type="scientific">Eiseniibacteriota bacterium</name>
    <dbReference type="NCBI Taxonomy" id="2212470"/>
    <lineage>
        <taxon>Bacteria</taxon>
        <taxon>Candidatus Eiseniibacteriota</taxon>
    </lineage>
</organism>
<evidence type="ECO:0000313" key="18">
    <source>
        <dbReference type="EMBL" id="MCA9726730.1"/>
    </source>
</evidence>
<dbReference type="GO" id="GO:0009089">
    <property type="term" value="P:lysine biosynthetic process via diaminopimelate"/>
    <property type="evidence" value="ECO:0007669"/>
    <property type="project" value="UniProtKB-UniRule"/>
</dbReference>
<name>A0A956RNI3_UNCEI</name>
<dbReference type="GO" id="GO:0004073">
    <property type="term" value="F:aspartate-semialdehyde dehydrogenase activity"/>
    <property type="evidence" value="ECO:0007669"/>
    <property type="project" value="UniProtKB-UniRule"/>
</dbReference>
<keyword evidence="8 15" id="KW-0791">Threonine biosynthesis</keyword>
<dbReference type="AlphaFoldDB" id="A0A956RNI3"/>
<evidence type="ECO:0000256" key="4">
    <source>
        <dbReference type="ARBA" id="ARBA00010584"/>
    </source>
</evidence>
<dbReference type="InterPro" id="IPR005986">
    <property type="entry name" value="Asp_semialdehyde_DH_beta"/>
</dbReference>
<comment type="pathway">
    <text evidence="3 15">Amino-acid biosynthesis; L-threonine biosynthesis; L-threonine from L-aspartate: step 2/5.</text>
</comment>
<feature type="binding site" evidence="15">
    <location>
        <begin position="13"/>
        <end position="16"/>
    </location>
    <ligand>
        <name>NADP(+)</name>
        <dbReference type="ChEBI" id="CHEBI:58349"/>
    </ligand>
</feature>
<dbReference type="InterPro" id="IPR000534">
    <property type="entry name" value="Semialdehyde_DH_NAD-bd"/>
</dbReference>
<dbReference type="GO" id="GO:0046983">
    <property type="term" value="F:protein dimerization activity"/>
    <property type="evidence" value="ECO:0007669"/>
    <property type="project" value="InterPro"/>
</dbReference>
<dbReference type="InterPro" id="IPR012280">
    <property type="entry name" value="Semialdhyde_DH_dimer_dom"/>
</dbReference>
<keyword evidence="12 15" id="KW-0457">Lysine biosynthesis</keyword>
<evidence type="ECO:0000256" key="16">
    <source>
        <dbReference type="PIRSR" id="PIRSR000148-1"/>
    </source>
</evidence>
<evidence type="ECO:0000256" key="13">
    <source>
        <dbReference type="ARBA" id="ARBA00023167"/>
    </source>
</evidence>
<dbReference type="EC" id="1.2.1.11" evidence="6 15"/>
<evidence type="ECO:0000256" key="8">
    <source>
        <dbReference type="ARBA" id="ARBA00022697"/>
    </source>
</evidence>
<dbReference type="CDD" id="cd18131">
    <property type="entry name" value="ASADH_C_bac_euk_like"/>
    <property type="match status" value="1"/>
</dbReference>
<dbReference type="Proteomes" id="UP000697710">
    <property type="component" value="Unassembled WGS sequence"/>
</dbReference>
<dbReference type="Gene3D" id="3.30.360.10">
    <property type="entry name" value="Dihydrodipicolinate Reductase, domain 2"/>
    <property type="match status" value="1"/>
</dbReference>
<evidence type="ECO:0000313" key="19">
    <source>
        <dbReference type="Proteomes" id="UP000697710"/>
    </source>
</evidence>
<dbReference type="Gene3D" id="3.40.50.720">
    <property type="entry name" value="NAD(P)-binding Rossmann-like Domain"/>
    <property type="match status" value="1"/>
</dbReference>
<dbReference type="GO" id="GO:0009088">
    <property type="term" value="P:threonine biosynthetic process"/>
    <property type="evidence" value="ECO:0007669"/>
    <property type="project" value="UniProtKB-UniRule"/>
</dbReference>
<protein>
    <recommendedName>
        <fullName evidence="6 15">Aspartate-semialdehyde dehydrogenase</fullName>
        <shortName evidence="15">ASA dehydrogenase</shortName>
        <shortName evidence="15">ASADH</shortName>
        <ecNumber evidence="6 15">1.2.1.11</ecNumber>
    </recommendedName>
    <alternativeName>
        <fullName evidence="15">Aspartate-beta-semialdehyde dehydrogenase</fullName>
    </alternativeName>
</protein>
<evidence type="ECO:0000256" key="12">
    <source>
        <dbReference type="ARBA" id="ARBA00023154"/>
    </source>
</evidence>
<evidence type="ECO:0000256" key="3">
    <source>
        <dbReference type="ARBA" id="ARBA00005097"/>
    </source>
</evidence>
<evidence type="ECO:0000256" key="10">
    <source>
        <dbReference type="ARBA" id="ARBA00022915"/>
    </source>
</evidence>
<keyword evidence="7 15" id="KW-0028">Amino-acid biosynthesis</keyword>
<keyword evidence="10 15" id="KW-0220">Diaminopimelate biosynthesis</keyword>
<dbReference type="GO" id="GO:0050661">
    <property type="term" value="F:NADP binding"/>
    <property type="evidence" value="ECO:0007669"/>
    <property type="project" value="UniProtKB-UniRule"/>
</dbReference>
<dbReference type="HAMAP" id="MF_02121">
    <property type="entry name" value="ASADH"/>
    <property type="match status" value="1"/>
</dbReference>
<comment type="subunit">
    <text evidence="5 15">Homodimer.</text>
</comment>
<dbReference type="SMART" id="SM00859">
    <property type="entry name" value="Semialdhyde_dh"/>
    <property type="match status" value="1"/>
</dbReference>
<feature type="binding site" evidence="15">
    <location>
        <position position="101"/>
    </location>
    <ligand>
        <name>phosphate</name>
        <dbReference type="ChEBI" id="CHEBI:43474"/>
    </ligand>
</feature>
<dbReference type="PANTHER" id="PTHR46278:SF2">
    <property type="entry name" value="ASPARTATE-SEMIALDEHYDE DEHYDROGENASE"/>
    <property type="match status" value="1"/>
</dbReference>
<comment type="pathway">
    <text evidence="1 15">Amino-acid biosynthesis; L-methionine biosynthesis via de novo pathway; L-homoserine from L-aspartate: step 2/3.</text>
</comment>
<dbReference type="SUPFAM" id="SSF51735">
    <property type="entry name" value="NAD(P)-binding Rossmann-fold domains"/>
    <property type="match status" value="1"/>
</dbReference>
<evidence type="ECO:0000256" key="5">
    <source>
        <dbReference type="ARBA" id="ARBA00011738"/>
    </source>
</evidence>
<dbReference type="GO" id="GO:0019877">
    <property type="term" value="P:diaminopimelate biosynthetic process"/>
    <property type="evidence" value="ECO:0007669"/>
    <property type="project" value="UniProtKB-UniRule"/>
</dbReference>
<reference evidence="18" key="2">
    <citation type="journal article" date="2021" name="Microbiome">
        <title>Successional dynamics and alternative stable states in a saline activated sludge microbial community over 9 years.</title>
        <authorList>
            <person name="Wang Y."/>
            <person name="Ye J."/>
            <person name="Ju F."/>
            <person name="Liu L."/>
            <person name="Boyd J.A."/>
            <person name="Deng Y."/>
            <person name="Parks D.H."/>
            <person name="Jiang X."/>
            <person name="Yin X."/>
            <person name="Woodcroft B.J."/>
            <person name="Tyson G.W."/>
            <person name="Hugenholtz P."/>
            <person name="Polz M.F."/>
            <person name="Zhang T."/>
        </authorList>
    </citation>
    <scope>NUCLEOTIDE SEQUENCE</scope>
    <source>
        <strain evidence="18">HKST-UBA01</strain>
    </source>
</reference>
<evidence type="ECO:0000259" key="17">
    <source>
        <dbReference type="SMART" id="SM00859"/>
    </source>
</evidence>
<dbReference type="InterPro" id="IPR036291">
    <property type="entry name" value="NAD(P)-bd_dom_sf"/>
</dbReference>
<keyword evidence="11 15" id="KW-0560">Oxidoreductase</keyword>
<dbReference type="PANTHER" id="PTHR46278">
    <property type="entry name" value="DEHYDROGENASE, PUTATIVE-RELATED"/>
    <property type="match status" value="1"/>
</dbReference>
<comment type="caution">
    <text evidence="18">The sequence shown here is derived from an EMBL/GenBank/DDBJ whole genome shotgun (WGS) entry which is preliminary data.</text>
</comment>
<sequence>MSAGWSVAILGATGAVGRTMLETLADSPIAVRELRLLATPRGAGRTMTFRGNEISVTAVTPESFAGVELALFSAGAAASETWAPIAVRAGAWVIDNSSRFRMDPEVALIVPEVNPHRIPDEPAIIANPNCSTIQMVVALAPLHARFGLAEVFVATYQSASGAGGKGLQALETELAGGAVEPGSYRFPRRLAGNVIPQCDVFLSDGYTREEEKMVHETQKILDLPELPVHPTCVRVPVPVAHSEAIYLRLGSAVNLESARIALQAAPGVRLLDDPGAGEYPTADLAAGTDPVWVGRLRADRYDPRGLHLWVVSDNLRKGAALNAVQIACLLWDRRSADLTRSLP</sequence>
<feature type="binding site" evidence="15">
    <location>
        <position position="314"/>
    </location>
    <ligand>
        <name>NADP(+)</name>
        <dbReference type="ChEBI" id="CHEBI:58349"/>
    </ligand>
</feature>
<dbReference type="Pfam" id="PF02774">
    <property type="entry name" value="Semialdhyde_dhC"/>
    <property type="match status" value="1"/>
</dbReference>
<dbReference type="NCBIfam" id="TIGR01296">
    <property type="entry name" value="asd_B"/>
    <property type="match status" value="1"/>
</dbReference>
<dbReference type="Pfam" id="PF01118">
    <property type="entry name" value="Semialdhyde_dh"/>
    <property type="match status" value="1"/>
</dbReference>
<evidence type="ECO:0000256" key="2">
    <source>
        <dbReference type="ARBA" id="ARBA00005076"/>
    </source>
</evidence>
<dbReference type="GO" id="GO:0009097">
    <property type="term" value="P:isoleucine biosynthetic process"/>
    <property type="evidence" value="ECO:0007669"/>
    <property type="project" value="UniProtKB-UniRule"/>
</dbReference>
<keyword evidence="13 15" id="KW-0486">Methionine biosynthesis</keyword>
<dbReference type="GO" id="GO:0071266">
    <property type="term" value="P:'de novo' L-methionine biosynthetic process"/>
    <property type="evidence" value="ECO:0007669"/>
    <property type="project" value="UniProtKB-UniRule"/>
</dbReference>
<feature type="binding site" evidence="15">
    <location>
        <position position="157"/>
    </location>
    <ligand>
        <name>substrate</name>
    </ligand>
</feature>
<dbReference type="EMBL" id="JAGQHR010000061">
    <property type="protein sequence ID" value="MCA9726730.1"/>
    <property type="molecule type" value="Genomic_DNA"/>
</dbReference>
<dbReference type="PIRSF" id="PIRSF000148">
    <property type="entry name" value="ASA_dh"/>
    <property type="match status" value="1"/>
</dbReference>
<dbReference type="InterPro" id="IPR012080">
    <property type="entry name" value="Asp_semialdehyde_DH"/>
</dbReference>
<gene>
    <name evidence="15" type="primary">asd</name>
    <name evidence="18" type="ORF">KC729_03540</name>
</gene>
<dbReference type="GO" id="GO:0051287">
    <property type="term" value="F:NAD binding"/>
    <property type="evidence" value="ECO:0007669"/>
    <property type="project" value="InterPro"/>
</dbReference>
<comment type="caution">
    <text evidence="15">Lacks conserved residue(s) required for the propagation of feature annotation.</text>
</comment>
<comment type="pathway">
    <text evidence="2 15">Amino-acid biosynthesis; L-lysine biosynthesis via DAP pathway; (S)-tetrahydrodipicolinate from L-aspartate: step 2/4.</text>
</comment>
<proteinExistence type="inferred from homology"/>
<feature type="binding site" evidence="15">
    <location>
        <begin position="160"/>
        <end position="161"/>
    </location>
    <ligand>
        <name>NADP(+)</name>
        <dbReference type="ChEBI" id="CHEBI:58349"/>
    </ligand>
</feature>
<feature type="active site" description="Acyl-thioester intermediate" evidence="15 16">
    <location>
        <position position="130"/>
    </location>
</feature>
<feature type="domain" description="Semialdehyde dehydrogenase NAD-binding" evidence="17">
    <location>
        <begin position="6"/>
        <end position="121"/>
    </location>
</feature>
<comment type="similarity">
    <text evidence="4 15">Belongs to the aspartate-semialdehyde dehydrogenase family.</text>
</comment>
<dbReference type="SUPFAM" id="SSF55347">
    <property type="entry name" value="Glyceraldehyde-3-phosphate dehydrogenase-like, C-terminal domain"/>
    <property type="match status" value="1"/>
</dbReference>
<keyword evidence="9 15" id="KW-0521">NADP</keyword>
<comment type="function">
    <text evidence="15">Catalyzes the NADPH-dependent formation of L-aspartate-semialdehyde (L-ASA) by the reductive dephosphorylation of L-aspartyl-4-phosphate.</text>
</comment>
<evidence type="ECO:0000256" key="6">
    <source>
        <dbReference type="ARBA" id="ARBA00013120"/>
    </source>
</evidence>
<evidence type="ECO:0000256" key="11">
    <source>
        <dbReference type="ARBA" id="ARBA00023002"/>
    </source>
</evidence>
<evidence type="ECO:0000256" key="9">
    <source>
        <dbReference type="ARBA" id="ARBA00022857"/>
    </source>
</evidence>
<dbReference type="NCBIfam" id="NF011456">
    <property type="entry name" value="PRK14874.1"/>
    <property type="match status" value="1"/>
</dbReference>
<feature type="binding site" evidence="15">
    <location>
        <position position="234"/>
    </location>
    <ligand>
        <name>substrate</name>
    </ligand>
</feature>
<comment type="catalytic activity">
    <reaction evidence="14 15">
        <text>L-aspartate 4-semialdehyde + phosphate + NADP(+) = 4-phospho-L-aspartate + NADPH + H(+)</text>
        <dbReference type="Rhea" id="RHEA:24284"/>
        <dbReference type="ChEBI" id="CHEBI:15378"/>
        <dbReference type="ChEBI" id="CHEBI:43474"/>
        <dbReference type="ChEBI" id="CHEBI:57535"/>
        <dbReference type="ChEBI" id="CHEBI:57783"/>
        <dbReference type="ChEBI" id="CHEBI:58349"/>
        <dbReference type="ChEBI" id="CHEBI:537519"/>
        <dbReference type="EC" id="1.2.1.11"/>
    </reaction>
</comment>
<reference evidence="18" key="1">
    <citation type="submission" date="2020-04" db="EMBL/GenBank/DDBJ databases">
        <authorList>
            <person name="Zhang T."/>
        </authorList>
    </citation>
    <scope>NUCLEOTIDE SEQUENCE</scope>
    <source>
        <strain evidence="18">HKST-UBA01</strain>
    </source>
</reference>
<dbReference type="CDD" id="cd02316">
    <property type="entry name" value="VcASADH2_like_N"/>
    <property type="match status" value="1"/>
</dbReference>